<proteinExistence type="predicted"/>
<dbReference type="InterPro" id="IPR009010">
    <property type="entry name" value="Asp_de-COase-like_dom_sf"/>
</dbReference>
<dbReference type="InterPro" id="IPR050612">
    <property type="entry name" value="Prok_Mopterin_Oxidored"/>
</dbReference>
<dbReference type="Gene3D" id="3.40.50.740">
    <property type="match status" value="1"/>
</dbReference>
<dbReference type="Gene3D" id="3.30.2070.10">
    <property type="entry name" value="Formate dehydrogenase/DMSO reductase"/>
    <property type="match status" value="1"/>
</dbReference>
<dbReference type="AlphaFoldDB" id="A0A9D2VK45"/>
<dbReference type="Pfam" id="PF01568">
    <property type="entry name" value="Molydop_binding"/>
    <property type="match status" value="1"/>
</dbReference>
<evidence type="ECO:0000313" key="2">
    <source>
        <dbReference type="EMBL" id="HJH43178.1"/>
    </source>
</evidence>
<dbReference type="GO" id="GO:0043546">
    <property type="term" value="F:molybdopterin cofactor binding"/>
    <property type="evidence" value="ECO:0007669"/>
    <property type="project" value="InterPro"/>
</dbReference>
<dbReference type="EMBL" id="DYZL01000104">
    <property type="protein sequence ID" value="HJH43178.1"/>
    <property type="molecule type" value="Genomic_DNA"/>
</dbReference>
<accession>A0A9D2VK45</accession>
<dbReference type="Gene3D" id="2.40.40.20">
    <property type="match status" value="1"/>
</dbReference>
<reference evidence="2" key="2">
    <citation type="submission" date="2021-09" db="EMBL/GenBank/DDBJ databases">
        <authorList>
            <person name="Gilroy R."/>
        </authorList>
    </citation>
    <scope>NUCLEOTIDE SEQUENCE</scope>
    <source>
        <strain evidence="2">USAMLcec12-2067</strain>
    </source>
</reference>
<protein>
    <submittedName>
        <fullName evidence="2">Molybdopterin-dependent oxidoreductase</fullName>
    </submittedName>
</protein>
<sequence>VAKHRTGWPLGQIYVWHPHGTPSGVRRVRGGYRDPHDSLLSELDFIVVCDLFYTSTAKELADIILPDTTWLERFDYRTYPIADGAIIALRRPVIEPLHGIPTAYDMERTLADRLGVGEDYPWDTQEEFITYILQPSKVTTEELLEDPIFPVGTHSFKQYEMGGLRADGAPGFETATGKVCLVDGAFKQNGYDPLPVYRPCGGIPAGSPDVAAEYPLTGINRRNAVFVHTKYHNNPYLREEHPEPLVYLNPVDAEVRGLKDGDAVKVSTPLGASSFTLSVSERVMPATAWVDGCWGDPDECEGSEMNRLLDIAQRDPITQSPNIESFLMEVSK</sequence>
<dbReference type="Proteomes" id="UP000789325">
    <property type="component" value="Unassembled WGS sequence"/>
</dbReference>
<organism evidence="2 3">
    <name type="scientific">Rubneribacter badeniensis</name>
    <dbReference type="NCBI Taxonomy" id="2070688"/>
    <lineage>
        <taxon>Bacteria</taxon>
        <taxon>Bacillati</taxon>
        <taxon>Actinomycetota</taxon>
        <taxon>Coriobacteriia</taxon>
        <taxon>Eggerthellales</taxon>
        <taxon>Eggerthellaceae</taxon>
        <taxon>Rubneribacter</taxon>
    </lineage>
</organism>
<evidence type="ECO:0000259" key="1">
    <source>
        <dbReference type="Pfam" id="PF01568"/>
    </source>
</evidence>
<gene>
    <name evidence="2" type="ORF">K8V16_05210</name>
</gene>
<dbReference type="SUPFAM" id="SSF53706">
    <property type="entry name" value="Formate dehydrogenase/DMSO reductase, domains 1-3"/>
    <property type="match status" value="1"/>
</dbReference>
<feature type="non-terminal residue" evidence="2">
    <location>
        <position position="1"/>
    </location>
</feature>
<reference evidence="2" key="1">
    <citation type="journal article" date="2021" name="PeerJ">
        <title>Extensive microbial diversity within the chicken gut microbiome revealed by metagenomics and culture.</title>
        <authorList>
            <person name="Gilroy R."/>
            <person name="Ravi A."/>
            <person name="Getino M."/>
            <person name="Pursley I."/>
            <person name="Horton D.L."/>
            <person name="Alikhan N.F."/>
            <person name="Baker D."/>
            <person name="Gharbi K."/>
            <person name="Hall N."/>
            <person name="Watson M."/>
            <person name="Adriaenssens E.M."/>
            <person name="Foster-Nyarko E."/>
            <person name="Jarju S."/>
            <person name="Secka A."/>
            <person name="Antonio M."/>
            <person name="Oren A."/>
            <person name="Chaudhuri R.R."/>
            <person name="La Ragione R."/>
            <person name="Hildebrand F."/>
            <person name="Pallen M.J."/>
        </authorList>
    </citation>
    <scope>NUCLEOTIDE SEQUENCE</scope>
    <source>
        <strain evidence="2">USAMLcec12-2067</strain>
    </source>
</reference>
<evidence type="ECO:0000313" key="3">
    <source>
        <dbReference type="Proteomes" id="UP000789325"/>
    </source>
</evidence>
<dbReference type="InterPro" id="IPR006657">
    <property type="entry name" value="MoPterin_dinucl-bd_dom"/>
</dbReference>
<dbReference type="Gene3D" id="3.40.228.10">
    <property type="entry name" value="Dimethylsulfoxide Reductase, domain 2"/>
    <property type="match status" value="1"/>
</dbReference>
<feature type="domain" description="Molybdopterin dinucleotide-binding" evidence="1">
    <location>
        <begin position="219"/>
        <end position="324"/>
    </location>
</feature>
<dbReference type="GO" id="GO:0016491">
    <property type="term" value="F:oxidoreductase activity"/>
    <property type="evidence" value="ECO:0007669"/>
    <property type="project" value="InterPro"/>
</dbReference>
<name>A0A9D2VK45_9ACTN</name>
<dbReference type="PANTHER" id="PTHR43742">
    <property type="entry name" value="TRIMETHYLAMINE-N-OXIDE REDUCTASE"/>
    <property type="match status" value="1"/>
</dbReference>
<dbReference type="SUPFAM" id="SSF50692">
    <property type="entry name" value="ADC-like"/>
    <property type="match status" value="1"/>
</dbReference>
<comment type="caution">
    <text evidence="2">The sequence shown here is derived from an EMBL/GenBank/DDBJ whole genome shotgun (WGS) entry which is preliminary data.</text>
</comment>